<dbReference type="InterPro" id="IPR037218">
    <property type="entry name" value="PTPA_sf"/>
</dbReference>
<comment type="caution">
    <text evidence="8">The sequence shown here is derived from an EMBL/GenBank/DDBJ whole genome shotgun (WGS) entry which is preliminary data.</text>
</comment>
<gene>
    <name evidence="8" type="ORF">ECRASSUSDP1_LOCUS17362</name>
</gene>
<evidence type="ECO:0000256" key="1">
    <source>
        <dbReference type="ARBA" id="ARBA00000971"/>
    </source>
</evidence>
<dbReference type="SUPFAM" id="SSF140984">
    <property type="entry name" value="PTPA-like"/>
    <property type="match status" value="1"/>
</dbReference>
<dbReference type="EMBL" id="CAMPGE010017523">
    <property type="protein sequence ID" value="CAI2375994.1"/>
    <property type="molecule type" value="Genomic_DNA"/>
</dbReference>
<dbReference type="GO" id="GO:0005737">
    <property type="term" value="C:cytoplasm"/>
    <property type="evidence" value="ECO:0007669"/>
    <property type="project" value="UniProtKB-SubCell"/>
</dbReference>
<proteinExistence type="inferred from homology"/>
<dbReference type="GO" id="GO:0000159">
    <property type="term" value="C:protein phosphatase type 2A complex"/>
    <property type="evidence" value="ECO:0007669"/>
    <property type="project" value="TreeGrafter"/>
</dbReference>
<dbReference type="GO" id="GO:0003755">
    <property type="term" value="F:peptidyl-prolyl cis-trans isomerase activity"/>
    <property type="evidence" value="ECO:0007669"/>
    <property type="project" value="UniProtKB-KW"/>
</dbReference>
<sequence>MECISKPDLATHEFCVPEKKIMEGDTLHSFQESVVYKEILQFITLLQKSVQGTQMSTTDLPDCLLPLYEMIQKYTGYIDEIPPIDQPMRFGNKSFKVWLDKVRESYEDDIKTVLTTEEQQKAIPELEPYLLESFGHYERIDYGTGHELSFLGFLLCLYKIEIYTDEHFAAIVNKVFQEYLLLCRKLQTIYMLEPAGSHGVWGLDDYQHLPFIFGAGQLVGHDDWTPEIIHDNTTLENEMKDYMYFGCIHFIKSVKKGVPFGECSPILNDISAVPNWGKVSQGMIKMYVGEVLNKHPVVKHFKFGSLIKYESESDAVAPDSTVSTE</sequence>
<accession>A0AAD2D019</accession>
<dbReference type="Proteomes" id="UP001295684">
    <property type="component" value="Unassembled WGS sequence"/>
</dbReference>
<keyword evidence="5 7" id="KW-0697">Rotamase</keyword>
<evidence type="ECO:0000313" key="8">
    <source>
        <dbReference type="EMBL" id="CAI2375994.1"/>
    </source>
</evidence>
<comment type="function">
    <text evidence="7">PPIases accelerate the folding of proteins. It catalyzes the cis-trans isomerization of proline imidic peptide bonds in oligopeptides.</text>
</comment>
<protein>
    <recommendedName>
        <fullName evidence="7">Serine/threonine-protein phosphatase 2A activator</fullName>
        <ecNumber evidence="7">5.2.1.8</ecNumber>
    </recommendedName>
    <alternativeName>
        <fullName evidence="7">Phosphotyrosyl phosphatase activator</fullName>
    </alternativeName>
</protein>
<dbReference type="Gene3D" id="1.20.120.1150">
    <property type="match status" value="1"/>
</dbReference>
<evidence type="ECO:0000256" key="2">
    <source>
        <dbReference type="ARBA" id="ARBA00004496"/>
    </source>
</evidence>
<dbReference type="GO" id="GO:0007052">
    <property type="term" value="P:mitotic spindle organization"/>
    <property type="evidence" value="ECO:0007669"/>
    <property type="project" value="TreeGrafter"/>
</dbReference>
<dbReference type="FunFam" id="1.20.120.1150:FF:000002">
    <property type="entry name" value="Serine/threonine-protein phosphatase 2A activator"/>
    <property type="match status" value="1"/>
</dbReference>
<dbReference type="PANTHER" id="PTHR10012">
    <property type="entry name" value="SERINE/THREONINE-PROTEIN PHOSPHATASE 2A REGULATORY SUBUNIT B"/>
    <property type="match status" value="1"/>
</dbReference>
<dbReference type="GO" id="GO:0005634">
    <property type="term" value="C:nucleus"/>
    <property type="evidence" value="ECO:0007669"/>
    <property type="project" value="TreeGrafter"/>
</dbReference>
<evidence type="ECO:0000256" key="4">
    <source>
        <dbReference type="ARBA" id="ARBA00022490"/>
    </source>
</evidence>
<dbReference type="GO" id="GO:0008160">
    <property type="term" value="F:protein tyrosine phosphatase activator activity"/>
    <property type="evidence" value="ECO:0007669"/>
    <property type="project" value="TreeGrafter"/>
</dbReference>
<comment type="similarity">
    <text evidence="3 7">Belongs to the PTPA-type PPIase family.</text>
</comment>
<evidence type="ECO:0000256" key="3">
    <source>
        <dbReference type="ARBA" id="ARBA00011019"/>
    </source>
</evidence>
<keyword evidence="9" id="KW-1185">Reference proteome</keyword>
<evidence type="ECO:0000256" key="7">
    <source>
        <dbReference type="RuleBase" id="RU361210"/>
    </source>
</evidence>
<evidence type="ECO:0000256" key="6">
    <source>
        <dbReference type="ARBA" id="ARBA00023235"/>
    </source>
</evidence>
<dbReference type="CDD" id="cd04087">
    <property type="entry name" value="PTPA"/>
    <property type="match status" value="1"/>
</dbReference>
<keyword evidence="6 7" id="KW-0413">Isomerase</keyword>
<dbReference type="PIRSF" id="PIRSF016325">
    <property type="entry name" value="Phstyr_phstse_ac"/>
    <property type="match status" value="1"/>
</dbReference>
<dbReference type="AlphaFoldDB" id="A0AAD2D019"/>
<reference evidence="8" key="1">
    <citation type="submission" date="2023-07" db="EMBL/GenBank/DDBJ databases">
        <authorList>
            <consortium name="AG Swart"/>
            <person name="Singh M."/>
            <person name="Singh A."/>
            <person name="Seah K."/>
            <person name="Emmerich C."/>
        </authorList>
    </citation>
    <scope>NUCLEOTIDE SEQUENCE</scope>
    <source>
        <strain evidence="8">DP1</strain>
    </source>
</reference>
<comment type="subcellular location">
    <subcellularLocation>
        <location evidence="2 7">Cytoplasm</location>
    </subcellularLocation>
</comment>
<dbReference type="InterPro" id="IPR004327">
    <property type="entry name" value="Phstyr_phstse_ac"/>
</dbReference>
<dbReference type="InterPro" id="IPR043170">
    <property type="entry name" value="PTPA_C_lid"/>
</dbReference>
<evidence type="ECO:0000313" key="9">
    <source>
        <dbReference type="Proteomes" id="UP001295684"/>
    </source>
</evidence>
<organism evidence="8 9">
    <name type="scientific">Euplotes crassus</name>
    <dbReference type="NCBI Taxonomy" id="5936"/>
    <lineage>
        <taxon>Eukaryota</taxon>
        <taxon>Sar</taxon>
        <taxon>Alveolata</taxon>
        <taxon>Ciliophora</taxon>
        <taxon>Intramacronucleata</taxon>
        <taxon>Spirotrichea</taxon>
        <taxon>Hypotrichia</taxon>
        <taxon>Euplotida</taxon>
        <taxon>Euplotidae</taxon>
        <taxon>Moneuplotes</taxon>
    </lineage>
</organism>
<evidence type="ECO:0000256" key="5">
    <source>
        <dbReference type="ARBA" id="ARBA00023110"/>
    </source>
</evidence>
<name>A0AAD2D019_EUPCR</name>
<dbReference type="EC" id="5.2.1.8" evidence="7"/>
<comment type="catalytic activity">
    <reaction evidence="1 7">
        <text>[protein]-peptidylproline (omega=180) = [protein]-peptidylproline (omega=0)</text>
        <dbReference type="Rhea" id="RHEA:16237"/>
        <dbReference type="Rhea" id="RHEA-COMP:10747"/>
        <dbReference type="Rhea" id="RHEA-COMP:10748"/>
        <dbReference type="ChEBI" id="CHEBI:83833"/>
        <dbReference type="ChEBI" id="CHEBI:83834"/>
        <dbReference type="EC" id="5.2.1.8"/>
    </reaction>
</comment>
<dbReference type="PANTHER" id="PTHR10012:SF0">
    <property type="entry name" value="SERINE_THREONINE-PROTEIN PHOSPHATASE 2A ACTIVATOR"/>
    <property type="match status" value="1"/>
</dbReference>
<keyword evidence="4 7" id="KW-0963">Cytoplasm</keyword>
<dbReference type="Pfam" id="PF03095">
    <property type="entry name" value="PTPA"/>
    <property type="match status" value="1"/>
</dbReference>